<protein>
    <submittedName>
        <fullName evidence="2">Mitogen-activated protein kinase kinase 5</fullName>
    </submittedName>
</protein>
<feature type="domain" description="Protein kinase" evidence="1">
    <location>
        <begin position="1"/>
        <end position="92"/>
    </location>
</feature>
<gene>
    <name evidence="2" type="primary">MKK5</name>
    <name evidence="2" type="ORF">QJS10_CPA10g01198</name>
</gene>
<evidence type="ECO:0000259" key="1">
    <source>
        <dbReference type="PROSITE" id="PS50011"/>
    </source>
</evidence>
<dbReference type="GO" id="GO:0004674">
    <property type="term" value="F:protein serine/threonine kinase activity"/>
    <property type="evidence" value="ECO:0007669"/>
    <property type="project" value="TreeGrafter"/>
</dbReference>
<dbReference type="Pfam" id="PF00069">
    <property type="entry name" value="Pkinase"/>
    <property type="match status" value="1"/>
</dbReference>
<organism evidence="2 3">
    <name type="scientific">Acorus calamus</name>
    <name type="common">Sweet flag</name>
    <dbReference type="NCBI Taxonomy" id="4465"/>
    <lineage>
        <taxon>Eukaryota</taxon>
        <taxon>Viridiplantae</taxon>
        <taxon>Streptophyta</taxon>
        <taxon>Embryophyta</taxon>
        <taxon>Tracheophyta</taxon>
        <taxon>Spermatophyta</taxon>
        <taxon>Magnoliopsida</taxon>
        <taxon>Liliopsida</taxon>
        <taxon>Acoraceae</taxon>
        <taxon>Acorus</taxon>
    </lineage>
</organism>
<dbReference type="Proteomes" id="UP001180020">
    <property type="component" value="Unassembled WGS sequence"/>
</dbReference>
<comment type="caution">
    <text evidence="2">The sequence shown here is derived from an EMBL/GenBank/DDBJ whole genome shotgun (WGS) entry which is preliminary data.</text>
</comment>
<dbReference type="GO" id="GO:0005737">
    <property type="term" value="C:cytoplasm"/>
    <property type="evidence" value="ECO:0007669"/>
    <property type="project" value="TreeGrafter"/>
</dbReference>
<keyword evidence="2" id="KW-0418">Kinase</keyword>
<dbReference type="GO" id="GO:0005524">
    <property type="term" value="F:ATP binding"/>
    <property type="evidence" value="ECO:0007669"/>
    <property type="project" value="InterPro"/>
</dbReference>
<dbReference type="InterPro" id="IPR000719">
    <property type="entry name" value="Prot_kinase_dom"/>
</dbReference>
<dbReference type="SUPFAM" id="SSF56112">
    <property type="entry name" value="Protein kinase-like (PK-like)"/>
    <property type="match status" value="1"/>
</dbReference>
<dbReference type="PANTHER" id="PTHR24361:SF747">
    <property type="entry name" value="MITOGEN-ACTIVATED PROTEIN KINASE KINASE 10"/>
    <property type="match status" value="1"/>
</dbReference>
<proteinExistence type="predicted"/>
<reference evidence="2" key="1">
    <citation type="journal article" date="2023" name="Nat. Commun.">
        <title>Diploid and tetraploid genomes of Acorus and the evolution of monocots.</title>
        <authorList>
            <person name="Ma L."/>
            <person name="Liu K.W."/>
            <person name="Li Z."/>
            <person name="Hsiao Y.Y."/>
            <person name="Qi Y."/>
            <person name="Fu T."/>
            <person name="Tang G.D."/>
            <person name="Zhang D."/>
            <person name="Sun W.H."/>
            <person name="Liu D.K."/>
            <person name="Li Y."/>
            <person name="Chen G.Z."/>
            <person name="Liu X.D."/>
            <person name="Liao X.Y."/>
            <person name="Jiang Y.T."/>
            <person name="Yu X."/>
            <person name="Hao Y."/>
            <person name="Huang J."/>
            <person name="Zhao X.W."/>
            <person name="Ke S."/>
            <person name="Chen Y.Y."/>
            <person name="Wu W.L."/>
            <person name="Hsu J.L."/>
            <person name="Lin Y.F."/>
            <person name="Huang M.D."/>
            <person name="Li C.Y."/>
            <person name="Huang L."/>
            <person name="Wang Z.W."/>
            <person name="Zhao X."/>
            <person name="Zhong W.Y."/>
            <person name="Peng D.H."/>
            <person name="Ahmad S."/>
            <person name="Lan S."/>
            <person name="Zhang J.S."/>
            <person name="Tsai W.C."/>
            <person name="Van de Peer Y."/>
            <person name="Liu Z.J."/>
        </authorList>
    </citation>
    <scope>NUCLEOTIDE SEQUENCE</scope>
    <source>
        <strain evidence="2">CP</strain>
    </source>
</reference>
<name>A0AAV9DYJ1_ACOCL</name>
<evidence type="ECO:0000313" key="2">
    <source>
        <dbReference type="EMBL" id="KAK1306417.1"/>
    </source>
</evidence>
<evidence type="ECO:0000313" key="3">
    <source>
        <dbReference type="Proteomes" id="UP001180020"/>
    </source>
</evidence>
<dbReference type="InterPro" id="IPR053235">
    <property type="entry name" value="Ser_Thr_kinase"/>
</dbReference>
<dbReference type="InterPro" id="IPR011009">
    <property type="entry name" value="Kinase-like_dom_sf"/>
</dbReference>
<keyword evidence="3" id="KW-1185">Reference proteome</keyword>
<dbReference type="PROSITE" id="PS50011">
    <property type="entry name" value="PROTEIN_KINASE_DOM"/>
    <property type="match status" value="1"/>
</dbReference>
<sequence>MGPEGFEQDGFAGDVWALGVVVLECYVGRYPFVNEEDQRPDWASIMWAVCFGGPPVEMEKASHEFRSFVGRCLEKDWRKRGTVEELLCHPFFASTAAAEGIGGVV</sequence>
<dbReference type="EMBL" id="JAUJYO010000010">
    <property type="protein sequence ID" value="KAK1306417.1"/>
    <property type="molecule type" value="Genomic_DNA"/>
</dbReference>
<accession>A0AAV9DYJ1</accession>
<reference evidence="2" key="2">
    <citation type="submission" date="2023-06" db="EMBL/GenBank/DDBJ databases">
        <authorList>
            <person name="Ma L."/>
            <person name="Liu K.-W."/>
            <person name="Li Z."/>
            <person name="Hsiao Y.-Y."/>
            <person name="Qi Y."/>
            <person name="Fu T."/>
            <person name="Tang G."/>
            <person name="Zhang D."/>
            <person name="Sun W.-H."/>
            <person name="Liu D.-K."/>
            <person name="Li Y."/>
            <person name="Chen G.-Z."/>
            <person name="Liu X.-D."/>
            <person name="Liao X.-Y."/>
            <person name="Jiang Y.-T."/>
            <person name="Yu X."/>
            <person name="Hao Y."/>
            <person name="Huang J."/>
            <person name="Zhao X.-W."/>
            <person name="Ke S."/>
            <person name="Chen Y.-Y."/>
            <person name="Wu W.-L."/>
            <person name="Hsu J.-L."/>
            <person name="Lin Y.-F."/>
            <person name="Huang M.-D."/>
            <person name="Li C.-Y."/>
            <person name="Huang L."/>
            <person name="Wang Z.-W."/>
            <person name="Zhao X."/>
            <person name="Zhong W.-Y."/>
            <person name="Peng D.-H."/>
            <person name="Ahmad S."/>
            <person name="Lan S."/>
            <person name="Zhang J.-S."/>
            <person name="Tsai W.-C."/>
            <person name="Van De Peer Y."/>
            <person name="Liu Z.-J."/>
        </authorList>
    </citation>
    <scope>NUCLEOTIDE SEQUENCE</scope>
    <source>
        <strain evidence="2">CP</strain>
        <tissue evidence="2">Leaves</tissue>
    </source>
</reference>
<keyword evidence="2" id="KW-0808">Transferase</keyword>
<dbReference type="PANTHER" id="PTHR24361">
    <property type="entry name" value="MITOGEN-ACTIVATED KINASE KINASE KINASE"/>
    <property type="match status" value="1"/>
</dbReference>
<dbReference type="Gene3D" id="1.10.510.10">
    <property type="entry name" value="Transferase(Phosphotransferase) domain 1"/>
    <property type="match status" value="1"/>
</dbReference>
<dbReference type="AlphaFoldDB" id="A0AAV9DYJ1"/>